<keyword evidence="4 7" id="KW-0560">Oxidoreductase</keyword>
<dbReference type="Gene3D" id="1.10.630.10">
    <property type="entry name" value="Cytochrome P450"/>
    <property type="match status" value="1"/>
</dbReference>
<keyword evidence="2 7" id="KW-0349">Heme</keyword>
<dbReference type="GO" id="GO:0005506">
    <property type="term" value="F:iron ion binding"/>
    <property type="evidence" value="ECO:0007669"/>
    <property type="project" value="InterPro"/>
</dbReference>
<proteinExistence type="inferred from homology"/>
<dbReference type="AlphaFoldDB" id="A0A2P8HQZ3"/>
<dbReference type="PRINTS" id="PR00385">
    <property type="entry name" value="P450"/>
</dbReference>
<gene>
    <name evidence="8" type="ORF">B0I31_12417</name>
</gene>
<comment type="caution">
    <text evidence="8">The sequence shown here is derived from an EMBL/GenBank/DDBJ whole genome shotgun (WGS) entry which is preliminary data.</text>
</comment>
<dbReference type="EMBL" id="PYAX01000024">
    <property type="protein sequence ID" value="PSL48630.1"/>
    <property type="molecule type" value="Genomic_DNA"/>
</dbReference>
<keyword evidence="6 7" id="KW-0503">Monooxygenase</keyword>
<dbReference type="PROSITE" id="PS00086">
    <property type="entry name" value="CYTOCHROME_P450"/>
    <property type="match status" value="1"/>
</dbReference>
<sequence length="411" mass="45368">MSNPNRPLVIDPTGRDLHGTGERLRALGRAALAELPGGVVVWWVTDHALIKQLLTDPRVSRDAYRHWPAWGNGESELAKTWPLAMWVADRNMITAYGAEHTRLRKMVAKTFTARRTAALRPRIESITAELLDKMAATPPGQPVDFRQEFAYPLPTQVISELLGMPDDIRDRLLRAVAAMLQTAVTEEEAKANEQELYGLMADLVEVRRADPGDDLTTGLITARAEDGGPGLTDRELADTLLLMFTAGHETTVNLLDQTVFALLTNPDQLKLVRAGEVTWEDAIEESLRLEAPFANLPLRYAVEDIELPDLVIRKGEAIVISFSAAGRDPRVHGGTADRYDTRRPTRRDHIAFGHGAHHCVGAPLARLEASIAIPAVFDRFPDLALATPPESIPMLESFISNGHRELPVHLS</sequence>
<keyword evidence="5 7" id="KW-0408">Iron</keyword>
<dbReference type="GO" id="GO:0004497">
    <property type="term" value="F:monooxygenase activity"/>
    <property type="evidence" value="ECO:0007669"/>
    <property type="project" value="UniProtKB-KW"/>
</dbReference>
<comment type="similarity">
    <text evidence="1 7">Belongs to the cytochrome P450 family.</text>
</comment>
<evidence type="ECO:0000313" key="9">
    <source>
        <dbReference type="Proteomes" id="UP000241118"/>
    </source>
</evidence>
<dbReference type="InterPro" id="IPR002397">
    <property type="entry name" value="Cyt_P450_B"/>
</dbReference>
<dbReference type="GO" id="GO:0020037">
    <property type="term" value="F:heme binding"/>
    <property type="evidence" value="ECO:0007669"/>
    <property type="project" value="InterPro"/>
</dbReference>
<keyword evidence="9" id="KW-1185">Reference proteome</keyword>
<evidence type="ECO:0000256" key="1">
    <source>
        <dbReference type="ARBA" id="ARBA00010617"/>
    </source>
</evidence>
<dbReference type="PRINTS" id="PR00359">
    <property type="entry name" value="BP450"/>
</dbReference>
<dbReference type="PANTHER" id="PTHR46696:SF1">
    <property type="entry name" value="CYTOCHROME P450 YJIB-RELATED"/>
    <property type="match status" value="1"/>
</dbReference>
<dbReference type="RefSeq" id="WP_106620139.1">
    <property type="nucleotide sequence ID" value="NZ_PYAX01000024.1"/>
</dbReference>
<dbReference type="InterPro" id="IPR001128">
    <property type="entry name" value="Cyt_P450"/>
</dbReference>
<dbReference type="Proteomes" id="UP000241118">
    <property type="component" value="Unassembled WGS sequence"/>
</dbReference>
<dbReference type="OrthoDB" id="4156795at2"/>
<evidence type="ECO:0000256" key="7">
    <source>
        <dbReference type="RuleBase" id="RU000461"/>
    </source>
</evidence>
<reference evidence="8 9" key="1">
    <citation type="submission" date="2018-03" db="EMBL/GenBank/DDBJ databases">
        <title>Genomic Encyclopedia of Type Strains, Phase III (KMG-III): the genomes of soil and plant-associated and newly described type strains.</title>
        <authorList>
            <person name="Whitman W."/>
        </authorList>
    </citation>
    <scope>NUCLEOTIDE SEQUENCE [LARGE SCALE GENOMIC DNA]</scope>
    <source>
        <strain evidence="8 9">CGMCC 4.7097</strain>
    </source>
</reference>
<dbReference type="SUPFAM" id="SSF48264">
    <property type="entry name" value="Cytochrome P450"/>
    <property type="match status" value="1"/>
</dbReference>
<dbReference type="GO" id="GO:0016705">
    <property type="term" value="F:oxidoreductase activity, acting on paired donors, with incorporation or reduction of molecular oxygen"/>
    <property type="evidence" value="ECO:0007669"/>
    <property type="project" value="InterPro"/>
</dbReference>
<accession>A0A2P8HQZ3</accession>
<evidence type="ECO:0000256" key="5">
    <source>
        <dbReference type="ARBA" id="ARBA00023004"/>
    </source>
</evidence>
<organism evidence="8 9">
    <name type="scientific">Saccharothrix carnea</name>
    <dbReference type="NCBI Taxonomy" id="1280637"/>
    <lineage>
        <taxon>Bacteria</taxon>
        <taxon>Bacillati</taxon>
        <taxon>Actinomycetota</taxon>
        <taxon>Actinomycetes</taxon>
        <taxon>Pseudonocardiales</taxon>
        <taxon>Pseudonocardiaceae</taxon>
        <taxon>Saccharothrix</taxon>
    </lineage>
</organism>
<evidence type="ECO:0000256" key="4">
    <source>
        <dbReference type="ARBA" id="ARBA00023002"/>
    </source>
</evidence>
<dbReference type="InterPro" id="IPR036396">
    <property type="entry name" value="Cyt_P450_sf"/>
</dbReference>
<evidence type="ECO:0000256" key="3">
    <source>
        <dbReference type="ARBA" id="ARBA00022723"/>
    </source>
</evidence>
<evidence type="ECO:0000256" key="6">
    <source>
        <dbReference type="ARBA" id="ARBA00023033"/>
    </source>
</evidence>
<dbReference type="PANTHER" id="PTHR46696">
    <property type="entry name" value="P450, PUTATIVE (EUROFUNG)-RELATED"/>
    <property type="match status" value="1"/>
</dbReference>
<protein>
    <submittedName>
        <fullName evidence="8">Cytochrome P450</fullName>
    </submittedName>
</protein>
<dbReference type="Pfam" id="PF00067">
    <property type="entry name" value="p450"/>
    <property type="match status" value="2"/>
</dbReference>
<name>A0A2P8HQZ3_SACCR</name>
<keyword evidence="3 7" id="KW-0479">Metal-binding</keyword>
<dbReference type="CDD" id="cd11029">
    <property type="entry name" value="CYP107-like"/>
    <property type="match status" value="1"/>
</dbReference>
<dbReference type="FunFam" id="1.10.630.10:FF:000018">
    <property type="entry name" value="Cytochrome P450 monooxygenase"/>
    <property type="match status" value="1"/>
</dbReference>
<dbReference type="InterPro" id="IPR017972">
    <property type="entry name" value="Cyt_P450_CS"/>
</dbReference>
<evidence type="ECO:0000313" key="8">
    <source>
        <dbReference type="EMBL" id="PSL48630.1"/>
    </source>
</evidence>
<evidence type="ECO:0000256" key="2">
    <source>
        <dbReference type="ARBA" id="ARBA00022617"/>
    </source>
</evidence>